<keyword evidence="3" id="KW-1185">Reference proteome</keyword>
<organism evidence="2 3">
    <name type="scientific">Mycena metata</name>
    <dbReference type="NCBI Taxonomy" id="1033252"/>
    <lineage>
        <taxon>Eukaryota</taxon>
        <taxon>Fungi</taxon>
        <taxon>Dikarya</taxon>
        <taxon>Basidiomycota</taxon>
        <taxon>Agaricomycotina</taxon>
        <taxon>Agaricomycetes</taxon>
        <taxon>Agaricomycetidae</taxon>
        <taxon>Agaricales</taxon>
        <taxon>Marasmiineae</taxon>
        <taxon>Mycenaceae</taxon>
        <taxon>Mycena</taxon>
    </lineage>
</organism>
<accession>A0AAD7IC60</accession>
<feature type="compositionally biased region" description="Low complexity" evidence="1">
    <location>
        <begin position="110"/>
        <end position="124"/>
    </location>
</feature>
<evidence type="ECO:0000313" key="2">
    <source>
        <dbReference type="EMBL" id="KAJ7739552.1"/>
    </source>
</evidence>
<dbReference type="AlphaFoldDB" id="A0AAD7IC60"/>
<dbReference type="Proteomes" id="UP001215598">
    <property type="component" value="Unassembled WGS sequence"/>
</dbReference>
<feature type="region of interest" description="Disordered" evidence="1">
    <location>
        <begin position="63"/>
        <end position="156"/>
    </location>
</feature>
<feature type="compositionally biased region" description="Polar residues" evidence="1">
    <location>
        <begin position="64"/>
        <end position="85"/>
    </location>
</feature>
<name>A0AAD7IC60_9AGAR</name>
<dbReference type="EMBL" id="JARKIB010000106">
    <property type="protein sequence ID" value="KAJ7739552.1"/>
    <property type="molecule type" value="Genomic_DNA"/>
</dbReference>
<sequence length="156" mass="16210">MRGNGLHLLDESRPFCGKSPQGMYTAAVASERVAVGKASVDWLLFLFPFLLAFSLYLAERRTAGPSTSTSSLTNANGAPNNQHLVQNAGAPPAEKKRKRTASDIDFAPPTANANTNANANGATTSIDGTGEDGSQVKRPRGRPRGSRNGRGGAAGG</sequence>
<feature type="compositionally biased region" description="Basic residues" evidence="1">
    <location>
        <begin position="137"/>
        <end position="147"/>
    </location>
</feature>
<evidence type="ECO:0000313" key="3">
    <source>
        <dbReference type="Proteomes" id="UP001215598"/>
    </source>
</evidence>
<proteinExistence type="predicted"/>
<evidence type="ECO:0000256" key="1">
    <source>
        <dbReference type="SAM" id="MobiDB-lite"/>
    </source>
</evidence>
<reference evidence="2" key="1">
    <citation type="submission" date="2023-03" db="EMBL/GenBank/DDBJ databases">
        <title>Massive genome expansion in bonnet fungi (Mycena s.s.) driven by repeated elements and novel gene families across ecological guilds.</title>
        <authorList>
            <consortium name="Lawrence Berkeley National Laboratory"/>
            <person name="Harder C.B."/>
            <person name="Miyauchi S."/>
            <person name="Viragh M."/>
            <person name="Kuo A."/>
            <person name="Thoen E."/>
            <person name="Andreopoulos B."/>
            <person name="Lu D."/>
            <person name="Skrede I."/>
            <person name="Drula E."/>
            <person name="Henrissat B."/>
            <person name="Morin E."/>
            <person name="Kohler A."/>
            <person name="Barry K."/>
            <person name="LaButti K."/>
            <person name="Morin E."/>
            <person name="Salamov A."/>
            <person name="Lipzen A."/>
            <person name="Mereny Z."/>
            <person name="Hegedus B."/>
            <person name="Baldrian P."/>
            <person name="Stursova M."/>
            <person name="Weitz H."/>
            <person name="Taylor A."/>
            <person name="Grigoriev I.V."/>
            <person name="Nagy L.G."/>
            <person name="Martin F."/>
            <person name="Kauserud H."/>
        </authorList>
    </citation>
    <scope>NUCLEOTIDE SEQUENCE</scope>
    <source>
        <strain evidence="2">CBHHK182m</strain>
    </source>
</reference>
<gene>
    <name evidence="2" type="ORF">B0H16DRAFT_1729355</name>
</gene>
<comment type="caution">
    <text evidence="2">The sequence shown here is derived from an EMBL/GenBank/DDBJ whole genome shotgun (WGS) entry which is preliminary data.</text>
</comment>
<protein>
    <submittedName>
        <fullName evidence="2">Uncharacterized protein</fullName>
    </submittedName>
</protein>